<dbReference type="AlphaFoldDB" id="A0A7W2TTV5"/>
<dbReference type="GO" id="GO:0008237">
    <property type="term" value="F:metallopeptidase activity"/>
    <property type="evidence" value="ECO:0007669"/>
    <property type="project" value="UniProtKB-KW"/>
</dbReference>
<accession>A0A7W2TTV5</accession>
<dbReference type="Proteomes" id="UP000539350">
    <property type="component" value="Unassembled WGS sequence"/>
</dbReference>
<sequence>MAVASRELEHLARCDAQLVDIVKDIKLLSSLSWPREARERFLAAWGRGQPRLPQVSYETPSQAATIAQLETLKSRLDSTHPIARYLRSTAQSYLTAARLLESLGTPEMTAHAIALYGKPGDSLAGGKVNNIDAAQHFIAVTRDYDRVQGIHEADYSLSAETLQKELSSRITPFFDRHQVSVVIDHDLASKAAAGATRIRLRGGTSFSEYDLNQLLEHEAFVHSLTALNGREQQHFKSFGLGAPRTTATQEGLATFAELVTGAVDISRMQRIALRIIGIDKALNGADFIEVFRFFLEAGQTEVESFNSSMRVFRGAPLSGGHAFTKDTVYLHGLMEIHTFFRWALQHQKLTLCRYLFAGRMTVNDVIRLAPYFDEAVITPPYYLPPWMKKTNGLAAYLAFSVFANRIPIEELGEDYGFDDVAVLGG</sequence>
<evidence type="ECO:0000313" key="5">
    <source>
        <dbReference type="EMBL" id="MBA6411841.1"/>
    </source>
</evidence>
<keyword evidence="4" id="KW-0482">Metalloprotease</keyword>
<dbReference type="GO" id="GO:0006508">
    <property type="term" value="P:proteolysis"/>
    <property type="evidence" value="ECO:0007669"/>
    <property type="project" value="UniProtKB-KW"/>
</dbReference>
<keyword evidence="2" id="KW-0645">Protease</keyword>
<organism evidence="5 6">
    <name type="scientific">Sediminihaliea albiluteola</name>
    <dbReference type="NCBI Taxonomy" id="2758564"/>
    <lineage>
        <taxon>Bacteria</taxon>
        <taxon>Pseudomonadati</taxon>
        <taxon>Pseudomonadota</taxon>
        <taxon>Gammaproteobacteria</taxon>
        <taxon>Cellvibrionales</taxon>
        <taxon>Halieaceae</taxon>
        <taxon>Sediminihaliea</taxon>
    </lineage>
</organism>
<reference evidence="5 6" key="1">
    <citation type="submission" date="2020-07" db="EMBL/GenBank/DDBJ databases">
        <title>Halieaceae bacterium, F7430, whole genome shotgun sequencing project.</title>
        <authorList>
            <person name="Jiang S."/>
            <person name="Liu Z.W."/>
            <person name="Du Z.J."/>
        </authorList>
    </citation>
    <scope>NUCLEOTIDE SEQUENCE [LARGE SCALE GENOMIC DNA]</scope>
    <source>
        <strain evidence="5 6">F7430</strain>
    </source>
</reference>
<dbReference type="EMBL" id="JACFXU010000013">
    <property type="protein sequence ID" value="MBA6411841.1"/>
    <property type="molecule type" value="Genomic_DNA"/>
</dbReference>
<dbReference type="RefSeq" id="WP_182168696.1">
    <property type="nucleotide sequence ID" value="NZ_JACFXU010000013.1"/>
</dbReference>
<dbReference type="SMART" id="SM01154">
    <property type="entry name" value="DUF1704"/>
    <property type="match status" value="1"/>
</dbReference>
<evidence type="ECO:0000256" key="2">
    <source>
        <dbReference type="ARBA" id="ARBA00022670"/>
    </source>
</evidence>
<dbReference type="Pfam" id="PF08014">
    <property type="entry name" value="MATCAP"/>
    <property type="match status" value="1"/>
</dbReference>
<dbReference type="PANTHER" id="PTHR31817">
    <property type="match status" value="1"/>
</dbReference>
<comment type="caution">
    <text evidence="5">The sequence shown here is derived from an EMBL/GenBank/DDBJ whole genome shotgun (WGS) entry which is preliminary data.</text>
</comment>
<keyword evidence="3" id="KW-0378">Hydrolase</keyword>
<proteinExistence type="predicted"/>
<comment type="cofactor">
    <cofactor evidence="1">
        <name>Zn(2+)</name>
        <dbReference type="ChEBI" id="CHEBI:29105"/>
    </cofactor>
</comment>
<protein>
    <submittedName>
        <fullName evidence="5">DUF1704 domain-containing protein</fullName>
    </submittedName>
</protein>
<evidence type="ECO:0000256" key="1">
    <source>
        <dbReference type="ARBA" id="ARBA00001947"/>
    </source>
</evidence>
<evidence type="ECO:0000256" key="3">
    <source>
        <dbReference type="ARBA" id="ARBA00022801"/>
    </source>
</evidence>
<dbReference type="GO" id="GO:0080164">
    <property type="term" value="P:regulation of nitric oxide metabolic process"/>
    <property type="evidence" value="ECO:0007669"/>
    <property type="project" value="TreeGrafter"/>
</dbReference>
<dbReference type="PANTHER" id="PTHR31817:SF0">
    <property type="entry name" value="CHROMOSOME UNDETERMINED SCAFFOLD_67, WHOLE GENOME SHOTGUN SEQUENCE"/>
    <property type="match status" value="1"/>
</dbReference>
<name>A0A7W2TTV5_9GAMM</name>
<evidence type="ECO:0000256" key="4">
    <source>
        <dbReference type="ARBA" id="ARBA00023049"/>
    </source>
</evidence>
<dbReference type="InterPro" id="IPR012548">
    <property type="entry name" value="MATCAP"/>
</dbReference>
<evidence type="ECO:0000313" key="6">
    <source>
        <dbReference type="Proteomes" id="UP000539350"/>
    </source>
</evidence>
<keyword evidence="6" id="KW-1185">Reference proteome</keyword>
<gene>
    <name evidence="5" type="ORF">H2508_01795</name>
</gene>